<dbReference type="HOGENOM" id="CLU_007383_4_0_9"/>
<evidence type="ECO:0000256" key="1">
    <source>
        <dbReference type="ARBA" id="ARBA00007637"/>
    </source>
</evidence>
<evidence type="ECO:0000259" key="2">
    <source>
        <dbReference type="Pfam" id="PF01370"/>
    </source>
</evidence>
<dbReference type="AlphaFoldDB" id="E7FQ46"/>
<gene>
    <name evidence="3" type="ORF">HMPREF0542_11023</name>
</gene>
<comment type="similarity">
    <text evidence="1">Belongs to the NAD(P)-dependent epimerase/dehydratase family.</text>
</comment>
<accession>E7FQ46</accession>
<comment type="caution">
    <text evidence="3">The sequence shown here is derived from an EMBL/GenBank/DDBJ whole genome shotgun (WGS) entry which is preliminary data.</text>
</comment>
<dbReference type="Gene3D" id="3.40.50.720">
    <property type="entry name" value="NAD(P)-binding Rossmann-like Domain"/>
    <property type="match status" value="1"/>
</dbReference>
<reference evidence="3 4" key="1">
    <citation type="submission" date="2011-01" db="EMBL/GenBank/DDBJ databases">
        <authorList>
            <person name="Muzny D."/>
            <person name="Qin X."/>
            <person name="Buhay C."/>
            <person name="Dugan-Rocha S."/>
            <person name="Ding Y."/>
            <person name="Chen G."/>
            <person name="Hawes A."/>
            <person name="Holder M."/>
            <person name="Jhangiani S."/>
            <person name="Johnson A."/>
            <person name="Khan Z."/>
            <person name="Li Z."/>
            <person name="Liu W."/>
            <person name="Liu X."/>
            <person name="Perez L."/>
            <person name="Shen H."/>
            <person name="Wang Q."/>
            <person name="Watt J."/>
            <person name="Xi L."/>
            <person name="Xin Y."/>
            <person name="Zhou J."/>
            <person name="Deng J."/>
            <person name="Jiang H."/>
            <person name="Liu Y."/>
            <person name="Qu J."/>
            <person name="Song X.-Z."/>
            <person name="Zhang L."/>
            <person name="Villasana D."/>
            <person name="Johnson A."/>
            <person name="Liu J."/>
            <person name="Liyanage D."/>
            <person name="Lorensuhewa L."/>
            <person name="Robinson T."/>
            <person name="Song A."/>
            <person name="Song B.-B."/>
            <person name="Dinh H."/>
            <person name="Thornton R."/>
            <person name="Coyle M."/>
            <person name="Francisco L."/>
            <person name="Jackson L."/>
            <person name="Javaid M."/>
            <person name="Korchina V."/>
            <person name="Kovar C."/>
            <person name="Mata R."/>
            <person name="Mathew T."/>
            <person name="Ngo R."/>
            <person name="Nguyen L."/>
            <person name="Nguyen N."/>
            <person name="Okwuonu G."/>
            <person name="Ongeri F."/>
            <person name="Pham C."/>
            <person name="Simmons D."/>
            <person name="Wilczek-Boney K."/>
            <person name="Hale W."/>
            <person name="Jakkamsetti A."/>
            <person name="Pham P."/>
            <person name="Ruth R."/>
            <person name="San Lucas F."/>
            <person name="Warren J."/>
            <person name="Zhang J."/>
            <person name="Zhao Z."/>
            <person name="Zhou C."/>
            <person name="Zhu D."/>
            <person name="Lee S."/>
            <person name="Bess C."/>
            <person name="Blankenburg K."/>
            <person name="Forbes L."/>
            <person name="Fu Q."/>
            <person name="Gubbala S."/>
            <person name="Hirani K."/>
            <person name="Jayaseelan J.C."/>
            <person name="Lara F."/>
            <person name="Munidasa M."/>
            <person name="Palculict T."/>
            <person name="Patil S."/>
            <person name="Pu L.-L."/>
            <person name="Saada N."/>
            <person name="Tang L."/>
            <person name="Weissenberger G."/>
            <person name="Zhu Y."/>
            <person name="Hemphill L."/>
            <person name="Shang Y."/>
            <person name="Youmans B."/>
            <person name="Ayvaz T."/>
            <person name="Ross M."/>
            <person name="Santibanez J."/>
            <person name="Aqrawi P."/>
            <person name="Gross S."/>
            <person name="Joshi V."/>
            <person name="Fowler G."/>
            <person name="Nazareth L."/>
            <person name="Reid J."/>
            <person name="Worley K."/>
            <person name="Petrosino J."/>
            <person name="Highlander S."/>
            <person name="Gibbs R."/>
        </authorList>
    </citation>
    <scope>NUCLEOTIDE SEQUENCE [LARGE SCALE GENOMIC DNA]</scope>
    <source>
        <strain evidence="3 4">ATCC 25644</strain>
    </source>
</reference>
<dbReference type="EMBL" id="ACGS02000034">
    <property type="protein sequence ID" value="EFZ34835.1"/>
    <property type="molecule type" value="Genomic_DNA"/>
</dbReference>
<dbReference type="Pfam" id="PF01370">
    <property type="entry name" value="Epimerase"/>
    <property type="match status" value="1"/>
</dbReference>
<dbReference type="InterPro" id="IPR036291">
    <property type="entry name" value="NAD(P)-bd_dom_sf"/>
</dbReference>
<organism evidence="3 4">
    <name type="scientific">Ligilactobacillus ruminis ATCC 25644</name>
    <dbReference type="NCBI Taxonomy" id="525362"/>
    <lineage>
        <taxon>Bacteria</taxon>
        <taxon>Bacillati</taxon>
        <taxon>Bacillota</taxon>
        <taxon>Bacilli</taxon>
        <taxon>Lactobacillales</taxon>
        <taxon>Lactobacillaceae</taxon>
        <taxon>Ligilactobacillus</taxon>
    </lineage>
</organism>
<proteinExistence type="inferred from homology"/>
<dbReference type="SUPFAM" id="SSF51735">
    <property type="entry name" value="NAD(P)-binding Rossmann-fold domains"/>
    <property type="match status" value="1"/>
</dbReference>
<dbReference type="Proteomes" id="UP000004099">
    <property type="component" value="Unassembled WGS sequence"/>
</dbReference>
<protein>
    <submittedName>
        <fullName evidence="3">NAD dependent epimerase/dehydratase family protein</fullName>
    </submittedName>
</protein>
<evidence type="ECO:0000313" key="4">
    <source>
        <dbReference type="Proteomes" id="UP000004099"/>
    </source>
</evidence>
<dbReference type="PANTHER" id="PTHR43000">
    <property type="entry name" value="DTDP-D-GLUCOSE 4,6-DEHYDRATASE-RELATED"/>
    <property type="match status" value="1"/>
</dbReference>
<sequence>MSCGIGETLFRFLGVVIMDLSIFNGKTLFVTGATGLIGQTLIKRVIEFNRNNCGRIKVIASVRNMEKAYGIFGEDNPEEELSYVVSDICSIPLEDMGIDYIVHTASNTSSKAFVERPMEIIETAVGGTKRVLELAKINGIRAMAYLSTMEVYGTPSTDEKIDESHSTNLDTMSVRSCYPESKRMCESICASYQKEYGVPTVVLRLTQTFGPGVQYDDGRVFAEFARCAIEGKDIVLKTKGETKREYLHVDDAVNAIFTSLIKGCPGEAYNVANEETYCSIREMAELVADRCAEGRISVRIQEEDSSKYGYAPTLHMNLDTSKFRELGWIPEYNLEETFKDMIANMNK</sequence>
<name>E7FQ46_9LACO</name>
<evidence type="ECO:0000313" key="3">
    <source>
        <dbReference type="EMBL" id="EFZ34835.1"/>
    </source>
</evidence>
<dbReference type="InterPro" id="IPR001509">
    <property type="entry name" value="Epimerase_deHydtase"/>
</dbReference>
<feature type="domain" description="NAD-dependent epimerase/dehydratase" evidence="2">
    <location>
        <begin position="29"/>
        <end position="272"/>
    </location>
</feature>